<dbReference type="AlphaFoldDB" id="A0A078M4F9"/>
<keyword evidence="1" id="KW-0812">Transmembrane</keyword>
<reference evidence="2" key="1">
    <citation type="submission" date="2014-07" db="EMBL/GenBank/DDBJ databases">
        <authorList>
            <person name="Urmite Genomes Urmite Genomes"/>
        </authorList>
    </citation>
    <scope>NUCLEOTIDE SEQUENCE</scope>
    <source>
        <strain evidence="2">13S34_air</strain>
    </source>
</reference>
<dbReference type="EMBL" id="LN483073">
    <property type="protein sequence ID" value="CEA00212.1"/>
    <property type="molecule type" value="Genomic_DNA"/>
</dbReference>
<keyword evidence="1" id="KW-1133">Transmembrane helix</keyword>
<feature type="transmembrane region" description="Helical" evidence="1">
    <location>
        <begin position="12"/>
        <end position="32"/>
    </location>
</feature>
<evidence type="ECO:0000256" key="1">
    <source>
        <dbReference type="SAM" id="Phobius"/>
    </source>
</evidence>
<protein>
    <submittedName>
        <fullName evidence="2">Uncharacterized protein</fullName>
    </submittedName>
</protein>
<sequence>MYTLRTTTLKLFTVGALVGVTAVFFSWQGHILRRLPIAQL</sequence>
<proteinExistence type="predicted"/>
<organism evidence="2">
    <name type="scientific">Metalysinibacillus saudimassiliensis</name>
    <dbReference type="NCBI Taxonomy" id="1461583"/>
    <lineage>
        <taxon>Bacteria</taxon>
        <taxon>Bacillati</taxon>
        <taxon>Bacillota</taxon>
        <taxon>Bacilli</taxon>
        <taxon>Bacillales</taxon>
        <taxon>Caryophanaceae</taxon>
        <taxon>Metalysinibacillus</taxon>
    </lineage>
</organism>
<keyword evidence="1" id="KW-0472">Membrane</keyword>
<name>A0A078M4F9_9BACL</name>
<dbReference type="HOGENOM" id="CLU_3292034_0_0_9"/>
<dbReference type="PATRIC" id="fig|1461583.4.peg.490"/>
<accession>A0A078M4F9</accession>
<evidence type="ECO:0000313" key="2">
    <source>
        <dbReference type="EMBL" id="CEA00212.1"/>
    </source>
</evidence>
<gene>
    <name evidence="2" type="ORF">BN1050_00519</name>
</gene>